<protein>
    <submittedName>
        <fullName evidence="1">Uncharacterized protein</fullName>
    </submittedName>
</protein>
<dbReference type="EMBL" id="AEXL02000090">
    <property type="protein sequence ID" value="EIJ65900.1"/>
    <property type="molecule type" value="Genomic_DNA"/>
</dbReference>
<evidence type="ECO:0000313" key="1">
    <source>
        <dbReference type="EMBL" id="EIJ65900.1"/>
    </source>
</evidence>
<accession>I3D2F7</accession>
<gene>
    <name evidence="1" type="ORF">BD31_I0069</name>
</gene>
<comment type="caution">
    <text evidence="1">The sequence shown here is derived from an EMBL/GenBank/DDBJ whole genome shotgun (WGS) entry which is preliminary data.</text>
</comment>
<proteinExistence type="predicted"/>
<keyword evidence="2" id="KW-1185">Reference proteome</keyword>
<evidence type="ECO:0000313" key="2">
    <source>
        <dbReference type="Proteomes" id="UP000003423"/>
    </source>
</evidence>
<organism evidence="1 2">
    <name type="scientific">Candidatus Nitrosopumilus salarius BD31</name>
    <dbReference type="NCBI Taxonomy" id="859350"/>
    <lineage>
        <taxon>Archaea</taxon>
        <taxon>Nitrososphaerota</taxon>
        <taxon>Nitrososphaeria</taxon>
        <taxon>Nitrosopumilales</taxon>
        <taxon>Nitrosopumilaceae</taxon>
        <taxon>Nitrosopumilus</taxon>
    </lineage>
</organism>
<dbReference type="PATRIC" id="fig|859350.6.peg.996"/>
<dbReference type="Proteomes" id="UP000003423">
    <property type="component" value="Unassembled WGS sequence"/>
</dbReference>
<name>I3D2F7_9ARCH</name>
<reference evidence="1 2" key="1">
    <citation type="journal article" date="2012" name="J. Bacteriol.">
        <title>Genome sequence of "Candidatus Nitrosopumilus salaria" BD31, an ammonia-oxidizing archaeon from the San Francisco Bay estuary.</title>
        <authorList>
            <person name="Mosier A.C."/>
            <person name="Allen E.E."/>
            <person name="Kim M."/>
            <person name="Ferriera S."/>
            <person name="Francis C.A."/>
        </authorList>
    </citation>
    <scope>NUCLEOTIDE SEQUENCE [LARGE SCALE GENOMIC DNA]</scope>
    <source>
        <strain evidence="1 2">BD31</strain>
    </source>
</reference>
<sequence>MGSKINCQCLECSCHEKFETIETEELINLIQHGRLSQDQISFLKTRIGSKLCKQCFVGKHQK</sequence>
<dbReference type="AlphaFoldDB" id="I3D2F7"/>